<proteinExistence type="predicted"/>
<dbReference type="Pfam" id="PF17265">
    <property type="entry name" value="DUF5331"/>
    <property type="match status" value="1"/>
</dbReference>
<dbReference type="EMBL" id="CAACVJ010000026">
    <property type="protein sequence ID" value="VEP11816.1"/>
    <property type="molecule type" value="Genomic_DNA"/>
</dbReference>
<evidence type="ECO:0000313" key="2">
    <source>
        <dbReference type="Proteomes" id="UP000320055"/>
    </source>
</evidence>
<dbReference type="AlphaFoldDB" id="A0A563VK08"/>
<accession>A0A563VK08</accession>
<evidence type="ECO:0000313" key="1">
    <source>
        <dbReference type="EMBL" id="VEP11816.1"/>
    </source>
</evidence>
<gene>
    <name evidence="1" type="ORF">H1P_1210007</name>
</gene>
<dbReference type="InterPro" id="IPR020346">
    <property type="entry name" value="Uncharacterised_15.3kDa"/>
</dbReference>
<keyword evidence="2" id="KW-1185">Reference proteome</keyword>
<sequence>MINFLEQPEQFKAVLKDKWLDYYQANRHWLQALMNESGNWYDRVSSYEEEELEQLGYTDYSPSRLDDCFMFGVLSILEPQIKGLFTLVPGSPDTYLKQLDLDFDPEIELKNRSLQQSQQQINTESQYLDKIREEIKT</sequence>
<reference evidence="1 2" key="1">
    <citation type="submission" date="2019-01" db="EMBL/GenBank/DDBJ databases">
        <authorList>
            <person name="Brito A."/>
        </authorList>
    </citation>
    <scope>NUCLEOTIDE SEQUENCE [LARGE SCALE GENOMIC DNA]</scope>
    <source>
        <strain evidence="1">1</strain>
    </source>
</reference>
<protein>
    <submittedName>
        <fullName evidence="1">Uncharacterized protein</fullName>
    </submittedName>
</protein>
<dbReference type="Proteomes" id="UP000320055">
    <property type="component" value="Unassembled WGS sequence"/>
</dbReference>
<name>A0A563VK08_9CYAN</name>
<organism evidence="1 2">
    <name type="scientific">Hyella patelloides LEGE 07179</name>
    <dbReference type="NCBI Taxonomy" id="945734"/>
    <lineage>
        <taxon>Bacteria</taxon>
        <taxon>Bacillati</taxon>
        <taxon>Cyanobacteriota</taxon>
        <taxon>Cyanophyceae</taxon>
        <taxon>Pleurocapsales</taxon>
        <taxon>Hyellaceae</taxon>
        <taxon>Hyella</taxon>
    </lineage>
</organism>
<dbReference type="RefSeq" id="WP_222427096.1">
    <property type="nucleotide sequence ID" value="NZ_LR213874.1"/>
</dbReference>